<reference evidence="1 2" key="1">
    <citation type="submission" date="2018-12" db="EMBL/GenBank/DDBJ databases">
        <authorList>
            <consortium name="Pathogen Informatics"/>
        </authorList>
    </citation>
    <scope>NUCLEOTIDE SEQUENCE [LARGE SCALE GENOMIC DNA]</scope>
    <source>
        <strain evidence="1 2">NCTC13193</strain>
    </source>
</reference>
<dbReference type="Proteomes" id="UP000270487">
    <property type="component" value="Chromosome"/>
</dbReference>
<name>A0A3S4X1R6_SERFO</name>
<dbReference type="Gene3D" id="3.40.50.2300">
    <property type="match status" value="1"/>
</dbReference>
<evidence type="ECO:0000313" key="2">
    <source>
        <dbReference type="Proteomes" id="UP000270487"/>
    </source>
</evidence>
<evidence type="ECO:0000313" key="1">
    <source>
        <dbReference type="EMBL" id="VEI69245.1"/>
    </source>
</evidence>
<dbReference type="AlphaFoldDB" id="A0A3S4X1R6"/>
<sequence length="173" mass="19909">MSMTYKILWIEDDEDYVESLDKDIIFRHIGEYGFDVKFEFRTSEEEINMDVDGMQYDLLVIDYNITDDGKNGAEVISSVRGNQCLTDVIFYSGNSISQLRQEALDKELDGVFFSTKVSEPLLVKICQIFDLNVKHLMDIDNVRGLVMSGVADLDIKLLTIIRDFNEKLKKLKS</sequence>
<dbReference type="InterPro" id="IPR011006">
    <property type="entry name" value="CheY-like_superfamily"/>
</dbReference>
<dbReference type="EMBL" id="LR134492">
    <property type="protein sequence ID" value="VEI69245.1"/>
    <property type="molecule type" value="Genomic_DNA"/>
</dbReference>
<accession>A0A3S4X1R6</accession>
<gene>
    <name evidence="1" type="ORF">NCTC13193_02596</name>
</gene>
<dbReference type="SUPFAM" id="SSF52172">
    <property type="entry name" value="CheY-like"/>
    <property type="match status" value="1"/>
</dbReference>
<organism evidence="1 2">
    <name type="scientific">Serratia fonticola</name>
    <dbReference type="NCBI Taxonomy" id="47917"/>
    <lineage>
        <taxon>Bacteria</taxon>
        <taxon>Pseudomonadati</taxon>
        <taxon>Pseudomonadota</taxon>
        <taxon>Gammaproteobacteria</taxon>
        <taxon>Enterobacterales</taxon>
        <taxon>Yersiniaceae</taxon>
        <taxon>Serratia</taxon>
    </lineage>
</organism>
<protein>
    <submittedName>
        <fullName evidence="1">Response regulator of citrate/malate metabolism</fullName>
    </submittedName>
</protein>
<proteinExistence type="predicted"/>